<sequence>MSPSKKGRHQKRRTVPNVSRRPGGTNPSTTPSRRLNSLPSQYNITPAAQAPPNQSPQVPVFAQQSTTAPHIRNYPPPEQLFQTKMPQQHEEVATPLSQEIQNNPPRQSTQLQDNETSPLQNSQAQSHPSSQGNNFEEPAPVVPDLEEDTLPALNALILVPDRDRFTTVLSPTPTPNYTCFTRDKGSKLVRSITRIFTNIFDGPYYTWSCVPRGRQERYFIEFAKTNTWDPLITGSVQQNFEVICQRRMKDMVSGMRTTQK</sequence>
<organism evidence="2 3">
    <name type="scientific">Cardamine amara subsp. amara</name>
    <dbReference type="NCBI Taxonomy" id="228776"/>
    <lineage>
        <taxon>Eukaryota</taxon>
        <taxon>Viridiplantae</taxon>
        <taxon>Streptophyta</taxon>
        <taxon>Embryophyta</taxon>
        <taxon>Tracheophyta</taxon>
        <taxon>Spermatophyta</taxon>
        <taxon>Magnoliopsida</taxon>
        <taxon>eudicotyledons</taxon>
        <taxon>Gunneridae</taxon>
        <taxon>Pentapetalae</taxon>
        <taxon>rosids</taxon>
        <taxon>malvids</taxon>
        <taxon>Brassicales</taxon>
        <taxon>Brassicaceae</taxon>
        <taxon>Cardamineae</taxon>
        <taxon>Cardamine</taxon>
    </lineage>
</organism>
<protein>
    <submittedName>
        <fullName evidence="2">Uncharacterized protein</fullName>
    </submittedName>
</protein>
<dbReference type="Proteomes" id="UP001558713">
    <property type="component" value="Unassembled WGS sequence"/>
</dbReference>
<dbReference type="AlphaFoldDB" id="A0ABD0ZC00"/>
<name>A0ABD0ZC00_CARAN</name>
<reference evidence="2 3" key="1">
    <citation type="submission" date="2024-04" db="EMBL/GenBank/DDBJ databases">
        <title>Genome assembly C_amara_ONT_v2.</title>
        <authorList>
            <person name="Yant L."/>
            <person name="Moore C."/>
            <person name="Slenker M."/>
        </authorList>
    </citation>
    <scope>NUCLEOTIDE SEQUENCE [LARGE SCALE GENOMIC DNA]</scope>
    <source>
        <tissue evidence="2">Leaf</tissue>
    </source>
</reference>
<proteinExistence type="predicted"/>
<feature type="compositionally biased region" description="Polar residues" evidence="1">
    <location>
        <begin position="95"/>
        <end position="134"/>
    </location>
</feature>
<evidence type="ECO:0000256" key="1">
    <source>
        <dbReference type="SAM" id="MobiDB-lite"/>
    </source>
</evidence>
<feature type="compositionally biased region" description="Basic residues" evidence="1">
    <location>
        <begin position="1"/>
        <end position="14"/>
    </location>
</feature>
<comment type="caution">
    <text evidence="2">The sequence shown here is derived from an EMBL/GenBank/DDBJ whole genome shotgun (WGS) entry which is preliminary data.</text>
</comment>
<evidence type="ECO:0000313" key="2">
    <source>
        <dbReference type="EMBL" id="KAL1192102.1"/>
    </source>
</evidence>
<accession>A0ABD0ZC00</accession>
<evidence type="ECO:0000313" key="3">
    <source>
        <dbReference type="Proteomes" id="UP001558713"/>
    </source>
</evidence>
<gene>
    <name evidence="2" type="ORF">V5N11_029998</name>
</gene>
<dbReference type="EMBL" id="JBANAX010000833">
    <property type="protein sequence ID" value="KAL1192102.1"/>
    <property type="molecule type" value="Genomic_DNA"/>
</dbReference>
<feature type="region of interest" description="Disordered" evidence="1">
    <location>
        <begin position="1"/>
        <end position="141"/>
    </location>
</feature>
<keyword evidence="3" id="KW-1185">Reference proteome</keyword>
<feature type="compositionally biased region" description="Polar residues" evidence="1">
    <location>
        <begin position="25"/>
        <end position="44"/>
    </location>
</feature>
<feature type="compositionally biased region" description="Low complexity" evidence="1">
    <location>
        <begin position="46"/>
        <end position="59"/>
    </location>
</feature>